<accession>A0ABV7VJ12</accession>
<dbReference type="EMBL" id="JBHRYJ010000004">
    <property type="protein sequence ID" value="MFC3677501.1"/>
    <property type="molecule type" value="Genomic_DNA"/>
</dbReference>
<keyword evidence="1" id="KW-0645">Protease</keyword>
<organism evidence="4 5">
    <name type="scientific">Ferrovibrio xuzhouensis</name>
    <dbReference type="NCBI Taxonomy" id="1576914"/>
    <lineage>
        <taxon>Bacteria</taxon>
        <taxon>Pseudomonadati</taxon>
        <taxon>Pseudomonadota</taxon>
        <taxon>Alphaproteobacteria</taxon>
        <taxon>Rhodospirillales</taxon>
        <taxon>Rhodospirillaceae</taxon>
        <taxon>Ferrovibrio</taxon>
    </lineage>
</organism>
<dbReference type="PIRSF" id="PIRSF012702">
    <property type="entry name" value="UCP012702"/>
    <property type="match status" value="1"/>
</dbReference>
<dbReference type="InterPro" id="IPR015995">
    <property type="entry name" value="MlrC_N"/>
</dbReference>
<keyword evidence="1" id="KW-0482">Metalloprotease</keyword>
<comment type="cofactor">
    <cofactor evidence="1">
        <name>Zn(2+)</name>
        <dbReference type="ChEBI" id="CHEBI:29105"/>
    </cofactor>
    <text evidence="1">Binds 1 zinc ion per subunit.</text>
</comment>
<dbReference type="Pfam" id="PF07364">
    <property type="entry name" value="DUF1485"/>
    <property type="match status" value="1"/>
</dbReference>
<sequence>MMTAAPESGNRTPRIAIGGFMLESNGHAPVSTREEFAANVLIEGDGLLADLASANPRSPTTLTGFAAAMDKTGTWERIPLIMAAVGASGPVDQAFFDWVVERLRTRLLAAGPLDGVFLSQHGAATATGDVDPDATIFRAVRAVVGPDVPIVATLDLHANVSLAMVAAADVLVAYRCNPHTDMPDRGADCAHHLRAMLGGLRPASAFVKLPFIPPSTSQNTKSGPYADVIAYGQSKVADGVIDVSVSSGFTLGDTPKNGMSVIVTATTQEKATVVARDVASYAWSQRSRFVTSLTALDEATAMALACGKDAGRPALLFADVADNPGGGGRGNTPYILAAFHAAGVTGCALGPVYDPELAVEAQQLGVGASFEARFNRSETTTFSGPFTAAGKVMALSNGVFVGRRGMAAGRTLDMGPAALIAVGGIQVVVTTNRHQALDPMFFESLGVDLSGLRSLVVKSRGHFRAAFDDLFSDDRIVEVDVPGLTTPVSQNVPWRNLLRPIYPLDPDLEWSPA</sequence>
<feature type="domain" description="Microcystin LR degradation protein MlrC N-terminal" evidence="3">
    <location>
        <begin position="14"/>
        <end position="303"/>
    </location>
</feature>
<keyword evidence="1" id="KW-0479">Metal-binding</keyword>
<comment type="caution">
    <text evidence="4">The sequence shown here is derived from an EMBL/GenBank/DDBJ whole genome shotgun (WGS) entry which is preliminary data.</text>
</comment>
<proteinExistence type="inferred from homology"/>
<keyword evidence="5" id="KW-1185">Reference proteome</keyword>
<dbReference type="RefSeq" id="WP_379729046.1">
    <property type="nucleotide sequence ID" value="NZ_JBHRYJ010000004.1"/>
</dbReference>
<keyword evidence="1" id="KW-0378">Hydrolase</keyword>
<comment type="function">
    <text evidence="1">Involved in peptidolytic degradation of cyclic heptapeptide hepatotoxin microcystin (MC).</text>
</comment>
<dbReference type="Pfam" id="PF07171">
    <property type="entry name" value="MlrC_C"/>
    <property type="match status" value="1"/>
</dbReference>
<evidence type="ECO:0000313" key="4">
    <source>
        <dbReference type="EMBL" id="MFC3677501.1"/>
    </source>
</evidence>
<name>A0ABV7VJ12_9PROT</name>
<dbReference type="InterPro" id="IPR010799">
    <property type="entry name" value="MlrC_C"/>
</dbReference>
<evidence type="ECO:0000259" key="3">
    <source>
        <dbReference type="Pfam" id="PF07364"/>
    </source>
</evidence>
<evidence type="ECO:0000256" key="1">
    <source>
        <dbReference type="PIRNR" id="PIRNR012702"/>
    </source>
</evidence>
<dbReference type="InterPro" id="IPR009197">
    <property type="entry name" value="MlrC"/>
</dbReference>
<gene>
    <name evidence="4" type="ORF">ACFOOQ_18245</name>
</gene>
<feature type="domain" description="Microcystin LR degradation protein MlrC C-terminal" evidence="2">
    <location>
        <begin position="318"/>
        <end position="496"/>
    </location>
</feature>
<evidence type="ECO:0000259" key="2">
    <source>
        <dbReference type="Pfam" id="PF07171"/>
    </source>
</evidence>
<dbReference type="Proteomes" id="UP001595711">
    <property type="component" value="Unassembled WGS sequence"/>
</dbReference>
<reference evidence="5" key="1">
    <citation type="journal article" date="2019" name="Int. J. Syst. Evol. Microbiol.">
        <title>The Global Catalogue of Microorganisms (GCM) 10K type strain sequencing project: providing services to taxonomists for standard genome sequencing and annotation.</title>
        <authorList>
            <consortium name="The Broad Institute Genomics Platform"/>
            <consortium name="The Broad Institute Genome Sequencing Center for Infectious Disease"/>
            <person name="Wu L."/>
            <person name="Ma J."/>
        </authorList>
    </citation>
    <scope>NUCLEOTIDE SEQUENCE [LARGE SCALE GENOMIC DNA]</scope>
    <source>
        <strain evidence="5">KCTC 42182</strain>
    </source>
</reference>
<protein>
    <recommendedName>
        <fullName evidence="1">Microcystinase C</fullName>
        <shortName evidence="1">MlrC</shortName>
    </recommendedName>
</protein>
<evidence type="ECO:0000313" key="5">
    <source>
        <dbReference type="Proteomes" id="UP001595711"/>
    </source>
</evidence>
<comment type="similarity">
    <text evidence="1">Belongs to the peptidase M81 family.</text>
</comment>